<dbReference type="AlphaFoldDB" id="A0A4Z2GAV6"/>
<organism evidence="1 2">
    <name type="scientific">Liparis tanakae</name>
    <name type="common">Tanaka's snailfish</name>
    <dbReference type="NCBI Taxonomy" id="230148"/>
    <lineage>
        <taxon>Eukaryota</taxon>
        <taxon>Metazoa</taxon>
        <taxon>Chordata</taxon>
        <taxon>Craniata</taxon>
        <taxon>Vertebrata</taxon>
        <taxon>Euteleostomi</taxon>
        <taxon>Actinopterygii</taxon>
        <taxon>Neopterygii</taxon>
        <taxon>Teleostei</taxon>
        <taxon>Neoteleostei</taxon>
        <taxon>Acanthomorphata</taxon>
        <taxon>Eupercaria</taxon>
        <taxon>Perciformes</taxon>
        <taxon>Cottioidei</taxon>
        <taxon>Cottales</taxon>
        <taxon>Liparidae</taxon>
        <taxon>Liparis</taxon>
    </lineage>
</organism>
<accession>A0A4Z2GAV6</accession>
<dbReference type="Proteomes" id="UP000314294">
    <property type="component" value="Unassembled WGS sequence"/>
</dbReference>
<protein>
    <submittedName>
        <fullName evidence="1">Uncharacterized protein</fullName>
    </submittedName>
</protein>
<gene>
    <name evidence="1" type="ORF">EYF80_039476</name>
</gene>
<comment type="caution">
    <text evidence="1">The sequence shown here is derived from an EMBL/GenBank/DDBJ whole genome shotgun (WGS) entry which is preliminary data.</text>
</comment>
<proteinExistence type="predicted"/>
<evidence type="ECO:0000313" key="1">
    <source>
        <dbReference type="EMBL" id="TNN50310.1"/>
    </source>
</evidence>
<keyword evidence="2" id="KW-1185">Reference proteome</keyword>
<evidence type="ECO:0000313" key="2">
    <source>
        <dbReference type="Proteomes" id="UP000314294"/>
    </source>
</evidence>
<name>A0A4Z2GAV6_9TELE</name>
<sequence>MKHLHAVTTASFPTELLQSRNDLARPSPRELDSMCVWVVAFPLLSVLSGSRAPGPPDGLGVAHMPVCSCDILVNPSPPAHLPNPSGLLVIMHADRFKTSRTNAEQDPSCDVGREAEGLGDKDLITARPRERGVRGEMREIIQSRSAGMKAKSVGKINILPFLRVASRFRAVRLGDGERKKDAETKTLESPQRVTVCRVTDGPLTSLIPVLRVRDLARGDCRWLLEEMVK</sequence>
<dbReference type="EMBL" id="SRLO01000622">
    <property type="protein sequence ID" value="TNN50310.1"/>
    <property type="molecule type" value="Genomic_DNA"/>
</dbReference>
<reference evidence="1 2" key="1">
    <citation type="submission" date="2019-03" db="EMBL/GenBank/DDBJ databases">
        <title>First draft genome of Liparis tanakae, snailfish: a comprehensive survey of snailfish specific genes.</title>
        <authorList>
            <person name="Kim W."/>
            <person name="Song I."/>
            <person name="Jeong J.-H."/>
            <person name="Kim D."/>
            <person name="Kim S."/>
            <person name="Ryu S."/>
            <person name="Song J.Y."/>
            <person name="Lee S.K."/>
        </authorList>
    </citation>
    <scope>NUCLEOTIDE SEQUENCE [LARGE SCALE GENOMIC DNA]</scope>
    <source>
        <tissue evidence="1">Muscle</tissue>
    </source>
</reference>